<protein>
    <submittedName>
        <fullName evidence="3">D-alanyl-D-alanine carboxypeptidase</fullName>
        <ecNumber evidence="3">3.4.16.4</ecNumber>
    </submittedName>
</protein>
<dbReference type="PANTHER" id="PTHR43283:SF18">
    <property type="match status" value="1"/>
</dbReference>
<dbReference type="PROSITE" id="PS51318">
    <property type="entry name" value="TAT"/>
    <property type="match status" value="1"/>
</dbReference>
<keyword evidence="4" id="KW-1185">Reference proteome</keyword>
<keyword evidence="3" id="KW-0121">Carboxypeptidase</keyword>
<dbReference type="InterPro" id="IPR050789">
    <property type="entry name" value="Diverse_Enzym_Activities"/>
</dbReference>
<dbReference type="SUPFAM" id="SSF56601">
    <property type="entry name" value="beta-lactamase/transpeptidase-like"/>
    <property type="match status" value="1"/>
</dbReference>
<organism evidence="3 4">
    <name type="scientific">Micrococcus flavus</name>
    <dbReference type="NCBI Taxonomy" id="384602"/>
    <lineage>
        <taxon>Bacteria</taxon>
        <taxon>Bacillati</taxon>
        <taxon>Actinomycetota</taxon>
        <taxon>Actinomycetes</taxon>
        <taxon>Micrococcales</taxon>
        <taxon>Micrococcaceae</taxon>
        <taxon>Micrococcus</taxon>
    </lineage>
</organism>
<dbReference type="AlphaFoldDB" id="A0A7W7P960"/>
<feature type="chain" id="PRO_5030995453" evidence="1">
    <location>
        <begin position="32"/>
        <end position="414"/>
    </location>
</feature>
<accession>A0A7W7P960</accession>
<keyword evidence="1" id="KW-0732">Signal</keyword>
<feature type="domain" description="Beta-lactamase-related" evidence="2">
    <location>
        <begin position="57"/>
        <end position="346"/>
    </location>
</feature>
<dbReference type="RefSeq" id="WP_167736899.1">
    <property type="nucleotide sequence ID" value="NZ_BMLA01000006.1"/>
</dbReference>
<proteinExistence type="predicted"/>
<dbReference type="Proteomes" id="UP000560081">
    <property type="component" value="Unassembled WGS sequence"/>
</dbReference>
<dbReference type="PANTHER" id="PTHR43283">
    <property type="entry name" value="BETA-LACTAMASE-RELATED"/>
    <property type="match status" value="1"/>
</dbReference>
<comment type="caution">
    <text evidence="3">The sequence shown here is derived from an EMBL/GenBank/DDBJ whole genome shotgun (WGS) entry which is preliminary data.</text>
</comment>
<dbReference type="Gene3D" id="3.40.710.10">
    <property type="entry name" value="DD-peptidase/beta-lactamase superfamily"/>
    <property type="match status" value="1"/>
</dbReference>
<dbReference type="InterPro" id="IPR006311">
    <property type="entry name" value="TAT_signal"/>
</dbReference>
<keyword evidence="3" id="KW-0645">Protease</keyword>
<evidence type="ECO:0000313" key="3">
    <source>
        <dbReference type="EMBL" id="MBB4882186.1"/>
    </source>
</evidence>
<dbReference type="GO" id="GO:0009002">
    <property type="term" value="F:serine-type D-Ala-D-Ala carboxypeptidase activity"/>
    <property type="evidence" value="ECO:0007669"/>
    <property type="project" value="UniProtKB-EC"/>
</dbReference>
<feature type="signal peptide" evidence="1">
    <location>
        <begin position="1"/>
        <end position="31"/>
    </location>
</feature>
<keyword evidence="3" id="KW-0378">Hydrolase</keyword>
<sequence>MHPSRRTVTRGLAASLAGLALPAIGAPTALAAPRAVTADPRTARVQAALDALVAWPVVGAVGAFVADGRVVELAAGRRSAAFSAPARPSSVARVASVTKAMTATVAFQEIERGTLRLDSTIGEVLPGLWPGREDVTLGQLLNHTSGMPDAIWVLLRHRALWDLPLEDVQEMVARHYGLRELVEIARQDAWWFEPGTAWGYSNTGYVVAQLMVEAVTGRPLARLIRERVFRPAGMHRSRLEEGTLVRGAEMEDAAVRPGETARFTTLDQSVFAGAAAVIATAGDVVRFYRALMQGRLVSPASVDRMITPVGAAVPAGYGYGIFLVPDPARPGGLLYGHDGGGFGSASLALASRDGERAMAFTFVGRPYWEAGAAEVWERQLAVFRAAVALPGGVGSGRGPAGGLGRGGGGAGRLG</sequence>
<dbReference type="Pfam" id="PF00144">
    <property type="entry name" value="Beta-lactamase"/>
    <property type="match status" value="1"/>
</dbReference>
<dbReference type="InterPro" id="IPR001466">
    <property type="entry name" value="Beta-lactam-related"/>
</dbReference>
<evidence type="ECO:0000259" key="2">
    <source>
        <dbReference type="Pfam" id="PF00144"/>
    </source>
</evidence>
<evidence type="ECO:0000313" key="4">
    <source>
        <dbReference type="Proteomes" id="UP000560081"/>
    </source>
</evidence>
<evidence type="ECO:0000256" key="1">
    <source>
        <dbReference type="SAM" id="SignalP"/>
    </source>
</evidence>
<dbReference type="InterPro" id="IPR012338">
    <property type="entry name" value="Beta-lactam/transpept-like"/>
</dbReference>
<reference evidence="3 4" key="1">
    <citation type="submission" date="2020-08" db="EMBL/GenBank/DDBJ databases">
        <title>Sequencing the genomes of 1000 actinobacteria strains.</title>
        <authorList>
            <person name="Klenk H.-P."/>
        </authorList>
    </citation>
    <scope>NUCLEOTIDE SEQUENCE [LARGE SCALE GENOMIC DNA]</scope>
    <source>
        <strain evidence="3 4">DSM 19079</strain>
    </source>
</reference>
<name>A0A7W7P960_9MICC</name>
<dbReference type="EMBL" id="JACHMC010000001">
    <property type="protein sequence ID" value="MBB4882186.1"/>
    <property type="molecule type" value="Genomic_DNA"/>
</dbReference>
<gene>
    <name evidence="3" type="ORF">BJ976_000537</name>
</gene>
<dbReference type="EC" id="3.4.16.4" evidence="3"/>